<name>A0A5K7YFU4_9BACT</name>
<sequence length="310" mass="34416">MVFQPPLRFLMVVTAAALVLCAAAGQGEAQLTIDADSQYDYAQSRLDADAYDEAVVEFNRFVHFFPSDPRVPRARFQTAMAHFGAGRYQAAATLFNMLIADYADSHPDNEAYFMLSRCHARQGMVEQAMVDLHNLMALSGRPDVIDRARYELGWLHVDQGRWKDAGQVFERITPGNRDRFQVAGLTRDLALSDAIPVKNPTTAGVLSIIPGGGQLYCNRYQDALTAFLINAGLIWAAWEAFDDEQYALGSVISFVEFGFYTGNIYGAVSSAHKYNRDRIAEFRERLSRRQVSFSLAPAPDGAAACLTVDF</sequence>
<dbReference type="SUPFAM" id="SSF48452">
    <property type="entry name" value="TPR-like"/>
    <property type="match status" value="1"/>
</dbReference>
<dbReference type="AlphaFoldDB" id="A0A5K7YFU4"/>
<dbReference type="InterPro" id="IPR011990">
    <property type="entry name" value="TPR-like_helical_dom_sf"/>
</dbReference>
<evidence type="ECO:0000313" key="2">
    <source>
        <dbReference type="EMBL" id="BBO67453.1"/>
    </source>
</evidence>
<reference evidence="2 3" key="1">
    <citation type="submission" date="2019-11" db="EMBL/GenBank/DDBJ databases">
        <title>Comparative genomics of hydrocarbon-degrading Desulfosarcina strains.</title>
        <authorList>
            <person name="Watanabe M."/>
            <person name="Kojima H."/>
            <person name="Fukui M."/>
        </authorList>
    </citation>
    <scope>NUCLEOTIDE SEQUENCE [LARGE SCALE GENOMIC DNA]</scope>
    <source>
        <strain evidence="2 3">PL12</strain>
    </source>
</reference>
<feature type="signal peptide" evidence="1">
    <location>
        <begin position="1"/>
        <end position="29"/>
    </location>
</feature>
<dbReference type="Pfam" id="PF13432">
    <property type="entry name" value="TPR_16"/>
    <property type="match status" value="1"/>
</dbReference>
<organism evidence="2 3">
    <name type="scientific">Desulfosarcina alkanivorans</name>
    <dbReference type="NCBI Taxonomy" id="571177"/>
    <lineage>
        <taxon>Bacteria</taxon>
        <taxon>Pseudomonadati</taxon>
        <taxon>Thermodesulfobacteriota</taxon>
        <taxon>Desulfobacteria</taxon>
        <taxon>Desulfobacterales</taxon>
        <taxon>Desulfosarcinaceae</taxon>
        <taxon>Desulfosarcina</taxon>
    </lineage>
</organism>
<keyword evidence="3" id="KW-1185">Reference proteome</keyword>
<accession>A0A5K7YFU4</accession>
<keyword evidence="1" id="KW-0732">Signal</keyword>
<dbReference type="KEGG" id="dalk:DSCA_13830"/>
<dbReference type="Gene3D" id="1.25.40.10">
    <property type="entry name" value="Tetratricopeptide repeat domain"/>
    <property type="match status" value="1"/>
</dbReference>
<dbReference type="EMBL" id="AP021874">
    <property type="protein sequence ID" value="BBO67453.1"/>
    <property type="molecule type" value="Genomic_DNA"/>
</dbReference>
<feature type="chain" id="PRO_5024390823" evidence="1">
    <location>
        <begin position="30"/>
        <end position="310"/>
    </location>
</feature>
<proteinExistence type="predicted"/>
<gene>
    <name evidence="2" type="ORF">DSCA_13830</name>
</gene>
<evidence type="ECO:0000313" key="3">
    <source>
        <dbReference type="Proteomes" id="UP000427906"/>
    </source>
</evidence>
<evidence type="ECO:0000256" key="1">
    <source>
        <dbReference type="SAM" id="SignalP"/>
    </source>
</evidence>
<protein>
    <submittedName>
        <fullName evidence="2">Uncharacterized protein</fullName>
    </submittedName>
</protein>
<dbReference type="RefSeq" id="WP_167527642.1">
    <property type="nucleotide sequence ID" value="NZ_AP021874.1"/>
</dbReference>
<dbReference type="Proteomes" id="UP000427906">
    <property type="component" value="Chromosome"/>
</dbReference>